<feature type="non-terminal residue" evidence="1">
    <location>
        <position position="42"/>
    </location>
</feature>
<accession>A0A6J4R6Z5</accession>
<proteinExistence type="predicted"/>
<protein>
    <submittedName>
        <fullName evidence="1">Uncharacterized protein</fullName>
    </submittedName>
</protein>
<organism evidence="1">
    <name type="scientific">uncultured Rubrobacteraceae bacterium</name>
    <dbReference type="NCBI Taxonomy" id="349277"/>
    <lineage>
        <taxon>Bacteria</taxon>
        <taxon>Bacillati</taxon>
        <taxon>Actinomycetota</taxon>
        <taxon>Rubrobacteria</taxon>
        <taxon>Rubrobacterales</taxon>
        <taxon>Rubrobacteraceae</taxon>
        <taxon>environmental samples</taxon>
    </lineage>
</organism>
<evidence type="ECO:0000313" key="1">
    <source>
        <dbReference type="EMBL" id="CAA9465983.1"/>
    </source>
</evidence>
<gene>
    <name evidence="1" type="ORF">AVDCRST_MAG25-1527</name>
</gene>
<feature type="non-terminal residue" evidence="1">
    <location>
        <position position="1"/>
    </location>
</feature>
<sequence length="42" mass="4885">ARAANVRDLDFASDLPLRFCVRRPREGRVRTRRREGPAPHRG</sequence>
<reference evidence="1" key="1">
    <citation type="submission" date="2020-02" db="EMBL/GenBank/DDBJ databases">
        <authorList>
            <person name="Meier V. D."/>
        </authorList>
    </citation>
    <scope>NUCLEOTIDE SEQUENCE</scope>
    <source>
        <strain evidence="1">AVDCRST_MAG25</strain>
    </source>
</reference>
<dbReference type="AlphaFoldDB" id="A0A6J4R6Z5"/>
<name>A0A6J4R6Z5_9ACTN</name>
<dbReference type="EMBL" id="CADCVI010000092">
    <property type="protein sequence ID" value="CAA9465983.1"/>
    <property type="molecule type" value="Genomic_DNA"/>
</dbReference>